<evidence type="ECO:0000313" key="3">
    <source>
        <dbReference type="Proteomes" id="UP000002943"/>
    </source>
</evidence>
<dbReference type="Proteomes" id="UP000002943">
    <property type="component" value="Unassembled WGS sequence"/>
</dbReference>
<sequence>MKKLIVLGLIAGFANVAFAEDGSFTGTVDMGTNKANQVSVQRVNEQHKLTGRSKANNGGIMVSGEKQAPKIILPGRRGD</sequence>
<dbReference type="RefSeq" id="WP_009599370.1">
    <property type="nucleotide sequence ID" value="NZ_AEIU01000003.1"/>
</dbReference>
<dbReference type="AlphaFoldDB" id="E3BES7"/>
<keyword evidence="1" id="KW-0732">Signal</keyword>
<dbReference type="EMBL" id="AEIU01000003">
    <property type="protein sequence ID" value="EFP98444.1"/>
    <property type="molecule type" value="Genomic_DNA"/>
</dbReference>
<proteinExistence type="predicted"/>
<accession>E3BES7</accession>
<feature type="chain" id="PRO_5003167003" evidence="1">
    <location>
        <begin position="20"/>
        <end position="79"/>
    </location>
</feature>
<comment type="caution">
    <text evidence="2">The sequence shown here is derived from an EMBL/GenBank/DDBJ whole genome shotgun (WGS) entry which is preliminary data.</text>
</comment>
<feature type="signal peptide" evidence="1">
    <location>
        <begin position="1"/>
        <end position="19"/>
    </location>
</feature>
<organism evidence="2 3">
    <name type="scientific">Vibrio caribbeanicus ATCC BAA-2122</name>
    <dbReference type="NCBI Taxonomy" id="796620"/>
    <lineage>
        <taxon>Bacteria</taxon>
        <taxon>Pseudomonadati</taxon>
        <taxon>Pseudomonadota</taxon>
        <taxon>Gammaproteobacteria</taxon>
        <taxon>Vibrionales</taxon>
        <taxon>Vibrionaceae</taxon>
        <taxon>Vibrio</taxon>
    </lineage>
</organism>
<protein>
    <submittedName>
        <fullName evidence="2">Uncharacterized protein</fullName>
    </submittedName>
</protein>
<evidence type="ECO:0000313" key="2">
    <source>
        <dbReference type="EMBL" id="EFP98444.1"/>
    </source>
</evidence>
<dbReference type="eggNOG" id="ENOG5032BG4">
    <property type="taxonomic scope" value="Bacteria"/>
</dbReference>
<name>E3BES7_9VIBR</name>
<gene>
    <name evidence="2" type="ORF">VIBC2010_16064</name>
</gene>
<evidence type="ECO:0000256" key="1">
    <source>
        <dbReference type="SAM" id="SignalP"/>
    </source>
</evidence>
<dbReference type="OrthoDB" id="5905774at2"/>
<keyword evidence="3" id="KW-1185">Reference proteome</keyword>
<reference evidence="2 3" key="1">
    <citation type="journal article" date="2012" name="Int. J. Syst. Evol. Microbiol.">
        <title>Vibrio caribbeanicus sp. nov., isolated from the marine sponge Scleritoderma cyanea.</title>
        <authorList>
            <person name="Hoffmann M."/>
            <person name="Monday S.R."/>
            <person name="Allard M.W."/>
            <person name="Strain E.A."/>
            <person name="Whittaker P."/>
            <person name="Naum M."/>
            <person name="McCarthy P.J."/>
            <person name="Lopez J.V."/>
            <person name="Fischer M."/>
            <person name="Brown E.W."/>
        </authorList>
    </citation>
    <scope>NUCLEOTIDE SEQUENCE [LARGE SCALE GENOMIC DNA]</scope>
    <source>
        <strain evidence="2 3">ATCC BAA-2122</strain>
    </source>
</reference>